<sequence length="111" mass="12744">MPFPALRSPSRKDVDERRLGRLARLLQATQVEIEKEATQLYPSENAMTDCAAFSVQALENGETLEVVSVRIDTLTHNMMLNHTRQVSLQRQLSFVRRTQAELQRLLPSHRT</sequence>
<evidence type="ECO:0000313" key="1">
    <source>
        <dbReference type="EMBL" id="MER9288229.1"/>
    </source>
</evidence>
<comment type="caution">
    <text evidence="1">The sequence shown here is derived from an EMBL/GenBank/DDBJ whole genome shotgun (WGS) entry which is preliminary data.</text>
</comment>
<name>A0ACC6T8J0_9HYPH</name>
<proteinExistence type="predicted"/>
<gene>
    <name evidence="1" type="ORF">NKI81_30705</name>
</gene>
<dbReference type="EMBL" id="JAMYRI010000031">
    <property type="protein sequence ID" value="MER9288229.1"/>
    <property type="molecule type" value="Genomic_DNA"/>
</dbReference>
<reference evidence="1 2" key="1">
    <citation type="journal article" date="2024" name="Proc. Natl. Acad. Sci. U.S.A.">
        <title>The evolutionary genomics of adaptation to stress in wild rhizobium bacteria.</title>
        <authorList>
            <person name="Kehlet-Delgado H."/>
            <person name="Montoya A.P."/>
            <person name="Jensen K.T."/>
            <person name="Wendlandt C.E."/>
            <person name="Dexheimer C."/>
            <person name="Roberts M."/>
            <person name="Torres Martinez L."/>
            <person name="Friesen M.L."/>
            <person name="Griffitts J.S."/>
            <person name="Porter S.S."/>
        </authorList>
    </citation>
    <scope>NUCLEOTIDE SEQUENCE [LARGE SCALE GENOMIC DNA]</scope>
    <source>
        <strain evidence="1 2">M0468</strain>
    </source>
</reference>
<keyword evidence="2" id="KW-1185">Reference proteome</keyword>
<protein>
    <submittedName>
        <fullName evidence="1">Uncharacterized protein</fullName>
    </submittedName>
</protein>
<dbReference type="Proteomes" id="UP001480082">
    <property type="component" value="Unassembled WGS sequence"/>
</dbReference>
<organism evidence="1 2">
    <name type="scientific">Mesorhizobium australicum</name>
    <dbReference type="NCBI Taxonomy" id="536018"/>
    <lineage>
        <taxon>Bacteria</taxon>
        <taxon>Pseudomonadati</taxon>
        <taxon>Pseudomonadota</taxon>
        <taxon>Alphaproteobacteria</taxon>
        <taxon>Hyphomicrobiales</taxon>
        <taxon>Phyllobacteriaceae</taxon>
        <taxon>Mesorhizobium</taxon>
    </lineage>
</organism>
<evidence type="ECO:0000313" key="2">
    <source>
        <dbReference type="Proteomes" id="UP001480082"/>
    </source>
</evidence>
<accession>A0ACC6T8J0</accession>